<reference evidence="6 7" key="1">
    <citation type="journal article" date="2019" name="Sci. Rep.">
        <title>A high-quality genome of Eragrostis curvula grass provides insights into Poaceae evolution and supports new strategies to enhance forage quality.</title>
        <authorList>
            <person name="Carballo J."/>
            <person name="Santos B.A.C.M."/>
            <person name="Zappacosta D."/>
            <person name="Garbus I."/>
            <person name="Selva J.P."/>
            <person name="Gallo C.A."/>
            <person name="Diaz A."/>
            <person name="Albertini E."/>
            <person name="Caccamo M."/>
            <person name="Echenique V."/>
        </authorList>
    </citation>
    <scope>NUCLEOTIDE SEQUENCE [LARGE SCALE GENOMIC DNA]</scope>
    <source>
        <strain evidence="7">cv. Victoria</strain>
        <tissue evidence="6">Leaf</tissue>
    </source>
</reference>
<name>A0A5J9UI94_9POAL</name>
<keyword evidence="2" id="KW-0611">Plant defense</keyword>
<dbReference type="Pfam" id="PF00931">
    <property type="entry name" value="NB-ARC"/>
    <property type="match status" value="1"/>
</dbReference>
<feature type="domain" description="NB-ARC" evidence="3">
    <location>
        <begin position="151"/>
        <end position="192"/>
    </location>
</feature>
<dbReference type="InterPro" id="IPR032675">
    <property type="entry name" value="LRR_dom_sf"/>
</dbReference>
<evidence type="ECO:0000313" key="6">
    <source>
        <dbReference type="EMBL" id="TVU23463.1"/>
    </source>
</evidence>
<evidence type="ECO:0000256" key="1">
    <source>
        <dbReference type="ARBA" id="ARBA00022737"/>
    </source>
</evidence>
<keyword evidence="7" id="KW-1185">Reference proteome</keyword>
<accession>A0A5J9UI94</accession>
<dbReference type="Gramene" id="TVU23463">
    <property type="protein sequence ID" value="TVU23463"/>
    <property type="gene ID" value="EJB05_25832"/>
</dbReference>
<dbReference type="OrthoDB" id="1930487at2759"/>
<keyword evidence="1" id="KW-0677">Repeat</keyword>
<feature type="domain" description="Disease resistance R13L4/SHOC-2-like LRR" evidence="5">
    <location>
        <begin position="399"/>
        <end position="566"/>
    </location>
</feature>
<dbReference type="InterPro" id="IPR002182">
    <property type="entry name" value="NB-ARC"/>
</dbReference>
<dbReference type="InterPro" id="IPR058922">
    <property type="entry name" value="WHD_DRP"/>
</dbReference>
<evidence type="ECO:0000313" key="7">
    <source>
        <dbReference type="Proteomes" id="UP000324897"/>
    </source>
</evidence>
<dbReference type="Pfam" id="PF23559">
    <property type="entry name" value="WHD_DRP"/>
    <property type="match status" value="1"/>
</dbReference>
<proteinExistence type="predicted"/>
<feature type="non-terminal residue" evidence="6">
    <location>
        <position position="1"/>
    </location>
</feature>
<dbReference type="GO" id="GO:0009626">
    <property type="term" value="P:plant-type hypersensitive response"/>
    <property type="evidence" value="ECO:0007669"/>
    <property type="project" value="UniProtKB-ARBA"/>
</dbReference>
<dbReference type="SUPFAM" id="SSF52540">
    <property type="entry name" value="P-loop containing nucleoside triphosphate hydrolases"/>
    <property type="match status" value="1"/>
</dbReference>
<evidence type="ECO:0000256" key="2">
    <source>
        <dbReference type="ARBA" id="ARBA00022821"/>
    </source>
</evidence>
<dbReference type="Gene3D" id="3.40.50.300">
    <property type="entry name" value="P-loop containing nucleotide triphosphate hydrolases"/>
    <property type="match status" value="1"/>
</dbReference>
<evidence type="ECO:0000259" key="4">
    <source>
        <dbReference type="Pfam" id="PF23559"/>
    </source>
</evidence>
<dbReference type="SUPFAM" id="SSF52058">
    <property type="entry name" value="L domain-like"/>
    <property type="match status" value="1"/>
</dbReference>
<dbReference type="Pfam" id="PF23598">
    <property type="entry name" value="LRR_14"/>
    <property type="match status" value="1"/>
</dbReference>
<dbReference type="InterPro" id="IPR027417">
    <property type="entry name" value="P-loop_NTPase"/>
</dbReference>
<dbReference type="GO" id="GO:0002758">
    <property type="term" value="P:innate immune response-activating signaling pathway"/>
    <property type="evidence" value="ECO:0007669"/>
    <property type="project" value="UniProtKB-ARBA"/>
</dbReference>
<organism evidence="6 7">
    <name type="scientific">Eragrostis curvula</name>
    <name type="common">weeping love grass</name>
    <dbReference type="NCBI Taxonomy" id="38414"/>
    <lineage>
        <taxon>Eukaryota</taxon>
        <taxon>Viridiplantae</taxon>
        <taxon>Streptophyta</taxon>
        <taxon>Embryophyta</taxon>
        <taxon>Tracheophyta</taxon>
        <taxon>Spermatophyta</taxon>
        <taxon>Magnoliopsida</taxon>
        <taxon>Liliopsida</taxon>
        <taxon>Poales</taxon>
        <taxon>Poaceae</taxon>
        <taxon>PACMAD clade</taxon>
        <taxon>Chloridoideae</taxon>
        <taxon>Eragrostideae</taxon>
        <taxon>Eragrostidinae</taxon>
        <taxon>Eragrostis</taxon>
    </lineage>
</organism>
<sequence length="581" mass="65133">MALVTSSTGPINSLIYKLPSRPEFSGLRKGLEVMKQQMLRFCVPGVVTSMLAQQWLLKLREIAYDVDDWLDERLIRSGGQSQPQLCSPDVLAKIQEFSDQIMYAQNIGESFGLLSVSPVDLKCSEVNMDRRELFLSREKPCLVGLGDPESKIGQHLMDNKKNLKVVCILGPGGIGKTTLARETLNETDSKNLLFHHESGSVEDDNIVQRVLKLCGGLPLALVVVAGMLGLEDTRLKNLVLSLLNQDFASEGISKILNMSYAILPLHIKSCFVYLSAFPANHMINKDQLIYRWIAEGFVPIREVESLFDTGEKIFNELARRALIQLVFEDSNHEPIGCTVHDVIHDFILSISREENFVTMSEQLTAGSYPSETIRRFAHDCSRQVETNILASSTLHLSRVRSFAVSGNCNKQMPLLSVFKHVRVLDLENARGMRSKQLRGIGSLLMLRYLGLKGSDITGLPKEIEALEHLSTLDIRNTVVNYLPRFKSAKLVSLLADRVVIPEGKMDVSKLLELVTIHIGRRCSIRTVSDLIRKSKQLRVLGVSFDDDAEEGDIKEFLRLVSALGVLNFLIDGYTVKFTKYW</sequence>
<evidence type="ECO:0000259" key="5">
    <source>
        <dbReference type="Pfam" id="PF23598"/>
    </source>
</evidence>
<dbReference type="Proteomes" id="UP000324897">
    <property type="component" value="Chromosome 2"/>
</dbReference>
<dbReference type="FunFam" id="1.10.10.10:FF:000322">
    <property type="entry name" value="Probable disease resistance protein At1g63360"/>
    <property type="match status" value="1"/>
</dbReference>
<dbReference type="EMBL" id="RWGY01000013">
    <property type="protein sequence ID" value="TVU23463.1"/>
    <property type="molecule type" value="Genomic_DNA"/>
</dbReference>
<feature type="domain" description="Disease resistance protein winged helix" evidence="4">
    <location>
        <begin position="277"/>
        <end position="347"/>
    </location>
</feature>
<dbReference type="InterPro" id="IPR044974">
    <property type="entry name" value="Disease_R_plants"/>
</dbReference>
<protein>
    <submittedName>
        <fullName evidence="6">Uncharacterized protein</fullName>
    </submittedName>
</protein>
<dbReference type="InterPro" id="IPR055414">
    <property type="entry name" value="LRR_R13L4/SHOC2-like"/>
</dbReference>
<dbReference type="PANTHER" id="PTHR23155">
    <property type="entry name" value="DISEASE RESISTANCE PROTEIN RP"/>
    <property type="match status" value="1"/>
</dbReference>
<dbReference type="GO" id="GO:0042742">
    <property type="term" value="P:defense response to bacterium"/>
    <property type="evidence" value="ECO:0007669"/>
    <property type="project" value="UniProtKB-ARBA"/>
</dbReference>
<dbReference type="PRINTS" id="PR00364">
    <property type="entry name" value="DISEASERSIST"/>
</dbReference>
<evidence type="ECO:0000259" key="3">
    <source>
        <dbReference type="Pfam" id="PF00931"/>
    </source>
</evidence>
<dbReference type="Gene3D" id="3.80.10.10">
    <property type="entry name" value="Ribonuclease Inhibitor"/>
    <property type="match status" value="1"/>
</dbReference>
<dbReference type="PANTHER" id="PTHR23155:SF1228">
    <property type="entry name" value="NB-ARC DOMAIN CONTAINING PROTEIN, EXPRESSED"/>
    <property type="match status" value="1"/>
</dbReference>
<comment type="caution">
    <text evidence="6">The sequence shown here is derived from an EMBL/GenBank/DDBJ whole genome shotgun (WGS) entry which is preliminary data.</text>
</comment>
<gene>
    <name evidence="6" type="ORF">EJB05_25832</name>
</gene>
<dbReference type="Gene3D" id="1.10.10.10">
    <property type="entry name" value="Winged helix-like DNA-binding domain superfamily/Winged helix DNA-binding domain"/>
    <property type="match status" value="1"/>
</dbReference>
<dbReference type="AlphaFoldDB" id="A0A5J9UI94"/>
<dbReference type="InterPro" id="IPR036388">
    <property type="entry name" value="WH-like_DNA-bd_sf"/>
</dbReference>
<dbReference type="GO" id="GO:0043531">
    <property type="term" value="F:ADP binding"/>
    <property type="evidence" value="ECO:0007669"/>
    <property type="project" value="InterPro"/>
</dbReference>